<dbReference type="RefSeq" id="WP_207598964.1">
    <property type="nucleotide sequence ID" value="NZ_JAFNJU010000003.1"/>
</dbReference>
<gene>
    <name evidence="1" type="ORF">J3A84_05280</name>
</gene>
<dbReference type="EMBL" id="JAFNJU010000003">
    <property type="protein sequence ID" value="MBO1264453.1"/>
    <property type="molecule type" value="Genomic_DNA"/>
</dbReference>
<reference evidence="1" key="1">
    <citation type="submission" date="2021-03" db="EMBL/GenBank/DDBJ databases">
        <title>Proteiniclasticum marinus sp. nov., isolated from tidal flat sediment.</title>
        <authorList>
            <person name="Namirimu T."/>
            <person name="Yang J.-A."/>
            <person name="Yang S.-H."/>
            <person name="Kim Y.-J."/>
            <person name="Kwon K.K."/>
        </authorList>
    </citation>
    <scope>NUCLEOTIDE SEQUENCE</scope>
    <source>
        <strain evidence="1">SCR006</strain>
    </source>
</reference>
<dbReference type="AlphaFoldDB" id="A0A939H9J2"/>
<protein>
    <submittedName>
        <fullName evidence="1">Uncharacterized protein</fullName>
    </submittedName>
</protein>
<evidence type="ECO:0000313" key="1">
    <source>
        <dbReference type="EMBL" id="MBO1264453.1"/>
    </source>
</evidence>
<name>A0A939H9J2_9CLOT</name>
<sequence>MNQLSEQIMRVKCLYMASDNKALKRLIGAIMAGDNILTEDDQRKKDKNISIKGDPPQ</sequence>
<accession>A0A939H9J2</accession>
<keyword evidence="2" id="KW-1185">Reference proteome</keyword>
<proteinExistence type="predicted"/>
<organism evidence="1 2">
    <name type="scientific">Proteiniclasticum aestuarii</name>
    <dbReference type="NCBI Taxonomy" id="2817862"/>
    <lineage>
        <taxon>Bacteria</taxon>
        <taxon>Bacillati</taxon>
        <taxon>Bacillota</taxon>
        <taxon>Clostridia</taxon>
        <taxon>Eubacteriales</taxon>
        <taxon>Clostridiaceae</taxon>
        <taxon>Proteiniclasticum</taxon>
    </lineage>
</organism>
<comment type="caution">
    <text evidence="1">The sequence shown here is derived from an EMBL/GenBank/DDBJ whole genome shotgun (WGS) entry which is preliminary data.</text>
</comment>
<dbReference type="Proteomes" id="UP000664218">
    <property type="component" value="Unassembled WGS sequence"/>
</dbReference>
<evidence type="ECO:0000313" key="2">
    <source>
        <dbReference type="Proteomes" id="UP000664218"/>
    </source>
</evidence>